<dbReference type="Proteomes" id="UP001381693">
    <property type="component" value="Unassembled WGS sequence"/>
</dbReference>
<evidence type="ECO:0000313" key="1">
    <source>
        <dbReference type="EMBL" id="KAK7080817.1"/>
    </source>
</evidence>
<dbReference type="EMBL" id="JAXCGZ010005780">
    <property type="protein sequence ID" value="KAK7080817.1"/>
    <property type="molecule type" value="Genomic_DNA"/>
</dbReference>
<dbReference type="AlphaFoldDB" id="A0AAN8XAL6"/>
<sequence>MAANGETSTIAVYNTSGWHIVDPSFSCYNEKIISIKKHSKGVLPTSNQMQASLTDKGSASSAYLSYGYEKEHKQAGVSYWPGRNK</sequence>
<name>A0AAN8XAL6_HALRR</name>
<comment type="caution">
    <text evidence="1">The sequence shown here is derived from an EMBL/GenBank/DDBJ whole genome shotgun (WGS) entry which is preliminary data.</text>
</comment>
<proteinExistence type="predicted"/>
<protein>
    <submittedName>
        <fullName evidence="1">Uncharacterized protein</fullName>
    </submittedName>
</protein>
<evidence type="ECO:0000313" key="2">
    <source>
        <dbReference type="Proteomes" id="UP001381693"/>
    </source>
</evidence>
<reference evidence="1 2" key="1">
    <citation type="submission" date="2023-11" db="EMBL/GenBank/DDBJ databases">
        <title>Halocaridina rubra genome assembly.</title>
        <authorList>
            <person name="Smith C."/>
        </authorList>
    </citation>
    <scope>NUCLEOTIDE SEQUENCE [LARGE SCALE GENOMIC DNA]</scope>
    <source>
        <strain evidence="1">EP-1</strain>
        <tissue evidence="1">Whole</tissue>
    </source>
</reference>
<organism evidence="1 2">
    <name type="scientific">Halocaridina rubra</name>
    <name type="common">Hawaiian red shrimp</name>
    <dbReference type="NCBI Taxonomy" id="373956"/>
    <lineage>
        <taxon>Eukaryota</taxon>
        <taxon>Metazoa</taxon>
        <taxon>Ecdysozoa</taxon>
        <taxon>Arthropoda</taxon>
        <taxon>Crustacea</taxon>
        <taxon>Multicrustacea</taxon>
        <taxon>Malacostraca</taxon>
        <taxon>Eumalacostraca</taxon>
        <taxon>Eucarida</taxon>
        <taxon>Decapoda</taxon>
        <taxon>Pleocyemata</taxon>
        <taxon>Caridea</taxon>
        <taxon>Atyoidea</taxon>
        <taxon>Atyidae</taxon>
        <taxon>Halocaridina</taxon>
    </lineage>
</organism>
<keyword evidence="2" id="KW-1185">Reference proteome</keyword>
<gene>
    <name evidence="1" type="ORF">SK128_020994</name>
</gene>
<accession>A0AAN8XAL6</accession>